<gene>
    <name evidence="3" type="ORF">IU459_26450</name>
</gene>
<keyword evidence="2" id="KW-0560">Oxidoreductase</keyword>
<keyword evidence="4" id="KW-1185">Reference proteome</keyword>
<accession>A0ABS0CWT5</accession>
<protein>
    <submittedName>
        <fullName evidence="3">SDR family oxidoreductase</fullName>
    </submittedName>
</protein>
<reference evidence="3 4" key="1">
    <citation type="submission" date="2020-10" db="EMBL/GenBank/DDBJ databases">
        <title>Identification of Nocardia species via Next-generation sequencing and recognition of intraspecies genetic diversity.</title>
        <authorList>
            <person name="Li P."/>
            <person name="Li P."/>
            <person name="Lu B."/>
        </authorList>
    </citation>
    <scope>NUCLEOTIDE SEQUENCE [LARGE SCALE GENOMIC DNA]</scope>
    <source>
        <strain evidence="3 4">BJ06-0157</strain>
    </source>
</reference>
<comment type="similarity">
    <text evidence="1">Belongs to the short-chain dehydrogenases/reductases (SDR) family.</text>
</comment>
<dbReference type="RefSeq" id="WP_195132284.1">
    <property type="nucleotide sequence ID" value="NZ_JADLQX010000023.1"/>
</dbReference>
<evidence type="ECO:0000256" key="1">
    <source>
        <dbReference type="ARBA" id="ARBA00006484"/>
    </source>
</evidence>
<dbReference type="Proteomes" id="UP000702209">
    <property type="component" value="Unassembled WGS sequence"/>
</dbReference>
<dbReference type="PRINTS" id="PR00080">
    <property type="entry name" value="SDRFAMILY"/>
</dbReference>
<proteinExistence type="inferred from homology"/>
<dbReference type="SUPFAM" id="SSF51735">
    <property type="entry name" value="NAD(P)-binding Rossmann-fold domains"/>
    <property type="match status" value="1"/>
</dbReference>
<dbReference type="Pfam" id="PF13561">
    <property type="entry name" value="adh_short_C2"/>
    <property type="match status" value="1"/>
</dbReference>
<dbReference type="PRINTS" id="PR00081">
    <property type="entry name" value="GDHRDH"/>
</dbReference>
<evidence type="ECO:0000313" key="4">
    <source>
        <dbReference type="Proteomes" id="UP000702209"/>
    </source>
</evidence>
<sequence length="266" mass="27826">MTGRLHDKVAVVCGAGQTPGTTIGNGRATALLFAREGAEVLAVDRDEKSLLETCALISESGGTARPLVADITDPSDCAAIARTALDAFGRIDVLHNNIGIGAGDAGALDVTEDAWDRIQSVNLRAPWTVCRQIIPHMRERRTGAIINVSSIAAVCSAPLVAYKVSKAGLNALTHALAMENASFGIRANTIMPGFIDTPMAIEGMASKLGMNQDELRAARDRMVPLNQRQGTAWDVAHAALFLASDEAAFITGALLPVDGGQSARIG</sequence>
<evidence type="ECO:0000256" key="2">
    <source>
        <dbReference type="ARBA" id="ARBA00023002"/>
    </source>
</evidence>
<name>A0ABS0CWT5_9NOCA</name>
<dbReference type="InterPro" id="IPR002347">
    <property type="entry name" value="SDR_fam"/>
</dbReference>
<organism evidence="3 4">
    <name type="scientific">Nocardia amamiensis</name>
    <dbReference type="NCBI Taxonomy" id="404578"/>
    <lineage>
        <taxon>Bacteria</taxon>
        <taxon>Bacillati</taxon>
        <taxon>Actinomycetota</taxon>
        <taxon>Actinomycetes</taxon>
        <taxon>Mycobacteriales</taxon>
        <taxon>Nocardiaceae</taxon>
        <taxon>Nocardia</taxon>
    </lineage>
</organism>
<dbReference type="PANTHER" id="PTHR24321:SF15">
    <property type="entry name" value="OXIDOREDUCTASE UCPA"/>
    <property type="match status" value="1"/>
</dbReference>
<evidence type="ECO:0000313" key="3">
    <source>
        <dbReference type="EMBL" id="MBF6301059.1"/>
    </source>
</evidence>
<dbReference type="InterPro" id="IPR036291">
    <property type="entry name" value="NAD(P)-bd_dom_sf"/>
</dbReference>
<dbReference type="PANTHER" id="PTHR24321">
    <property type="entry name" value="DEHYDROGENASES, SHORT CHAIN"/>
    <property type="match status" value="1"/>
</dbReference>
<dbReference type="EMBL" id="JADLQX010000023">
    <property type="protein sequence ID" value="MBF6301059.1"/>
    <property type="molecule type" value="Genomic_DNA"/>
</dbReference>
<comment type="caution">
    <text evidence="3">The sequence shown here is derived from an EMBL/GenBank/DDBJ whole genome shotgun (WGS) entry which is preliminary data.</text>
</comment>
<dbReference type="Gene3D" id="3.40.50.720">
    <property type="entry name" value="NAD(P)-binding Rossmann-like Domain"/>
    <property type="match status" value="1"/>
</dbReference>
<dbReference type="CDD" id="cd05233">
    <property type="entry name" value="SDR_c"/>
    <property type="match status" value="1"/>
</dbReference>